<comment type="caution">
    <text evidence="1">The sequence shown here is derived from an EMBL/GenBank/DDBJ whole genome shotgun (WGS) entry which is preliminary data.</text>
</comment>
<accession>A0A9P7EJ73</accession>
<evidence type="ECO:0000313" key="2">
    <source>
        <dbReference type="Proteomes" id="UP000807769"/>
    </source>
</evidence>
<gene>
    <name evidence="1" type="ORF">BJ212DRAFT_1330078</name>
</gene>
<name>A0A9P7EJ73_9AGAM</name>
<dbReference type="AlphaFoldDB" id="A0A9P7EJ73"/>
<protein>
    <submittedName>
        <fullName evidence="1">Uncharacterized protein</fullName>
    </submittedName>
</protein>
<reference evidence="1" key="1">
    <citation type="journal article" date="2020" name="New Phytol.">
        <title>Comparative genomics reveals dynamic genome evolution in host specialist ectomycorrhizal fungi.</title>
        <authorList>
            <person name="Lofgren L.A."/>
            <person name="Nguyen N.H."/>
            <person name="Vilgalys R."/>
            <person name="Ruytinx J."/>
            <person name="Liao H.L."/>
            <person name="Branco S."/>
            <person name="Kuo A."/>
            <person name="LaButti K."/>
            <person name="Lipzen A."/>
            <person name="Andreopoulos W."/>
            <person name="Pangilinan J."/>
            <person name="Riley R."/>
            <person name="Hundley H."/>
            <person name="Na H."/>
            <person name="Barry K."/>
            <person name="Grigoriev I.V."/>
            <person name="Stajich J.E."/>
            <person name="Kennedy P.G."/>
        </authorList>
    </citation>
    <scope>NUCLEOTIDE SEQUENCE</scope>
    <source>
        <strain evidence="1">MN1</strain>
    </source>
</reference>
<dbReference type="EMBL" id="JABBWG010000005">
    <property type="protein sequence ID" value="KAG1822707.1"/>
    <property type="molecule type" value="Genomic_DNA"/>
</dbReference>
<sequence>MEYALLDLSGATPSRRRMYFTHFGLLGHSLRGVTLLSTCRRVCMRGLESVVANRRCENRSLNVDHSGDIVRSPCPWGRFEAHGGSKLGMFFSARDSTELTHPTARTGHAHLRMTSSYFGIARRDAEENQESSATVHLMSLIFSLPHLPLALGLALLSCHWILPCRIPLGSSLFPVLMICAACTTRRFSWFAMIFATCHDSQSE</sequence>
<organism evidence="1 2">
    <name type="scientific">Suillus subaureus</name>
    <dbReference type="NCBI Taxonomy" id="48587"/>
    <lineage>
        <taxon>Eukaryota</taxon>
        <taxon>Fungi</taxon>
        <taxon>Dikarya</taxon>
        <taxon>Basidiomycota</taxon>
        <taxon>Agaricomycotina</taxon>
        <taxon>Agaricomycetes</taxon>
        <taxon>Agaricomycetidae</taxon>
        <taxon>Boletales</taxon>
        <taxon>Suillineae</taxon>
        <taxon>Suillaceae</taxon>
        <taxon>Suillus</taxon>
    </lineage>
</organism>
<dbReference type="Proteomes" id="UP000807769">
    <property type="component" value="Unassembled WGS sequence"/>
</dbReference>
<proteinExistence type="predicted"/>
<dbReference type="GeneID" id="64628729"/>
<keyword evidence="2" id="KW-1185">Reference proteome</keyword>
<evidence type="ECO:0000313" key="1">
    <source>
        <dbReference type="EMBL" id="KAG1822707.1"/>
    </source>
</evidence>
<dbReference type="RefSeq" id="XP_041197113.1">
    <property type="nucleotide sequence ID" value="XM_041334712.1"/>
</dbReference>